<dbReference type="EMBL" id="JANVFU010000012">
    <property type="protein sequence ID" value="KAJ3741553.1"/>
    <property type="molecule type" value="Genomic_DNA"/>
</dbReference>
<gene>
    <name evidence="3" type="ORF">DFH05DRAFT_1462584</name>
</gene>
<dbReference type="Proteomes" id="UP001142393">
    <property type="component" value="Unassembled WGS sequence"/>
</dbReference>
<dbReference type="AlphaFoldDB" id="A0A9W8TVH6"/>
<dbReference type="Pfam" id="PF18803">
    <property type="entry name" value="CxC2"/>
    <property type="match status" value="1"/>
</dbReference>
<organism evidence="3 4">
    <name type="scientific">Lentinula detonsa</name>
    <dbReference type="NCBI Taxonomy" id="2804962"/>
    <lineage>
        <taxon>Eukaryota</taxon>
        <taxon>Fungi</taxon>
        <taxon>Dikarya</taxon>
        <taxon>Basidiomycota</taxon>
        <taxon>Agaricomycotina</taxon>
        <taxon>Agaricomycetes</taxon>
        <taxon>Agaricomycetidae</taxon>
        <taxon>Agaricales</taxon>
        <taxon>Marasmiineae</taxon>
        <taxon>Omphalotaceae</taxon>
        <taxon>Lentinula</taxon>
    </lineage>
</organism>
<comment type="caution">
    <text evidence="3">The sequence shown here is derived from an EMBL/GenBank/DDBJ whole genome shotgun (WGS) entry which is preliminary data.</text>
</comment>
<reference evidence="3 4" key="1">
    <citation type="journal article" date="2023" name="Proc. Natl. Acad. Sci. U.S.A.">
        <title>A global phylogenomic analysis of the shiitake genus Lentinula.</title>
        <authorList>
            <person name="Sierra-Patev S."/>
            <person name="Min B."/>
            <person name="Naranjo-Ortiz M."/>
            <person name="Looney B."/>
            <person name="Konkel Z."/>
            <person name="Slot J.C."/>
            <person name="Sakamoto Y."/>
            <person name="Steenwyk J.L."/>
            <person name="Rokas A."/>
            <person name="Carro J."/>
            <person name="Camarero S."/>
            <person name="Ferreira P."/>
            <person name="Molpeceres G."/>
            <person name="Ruiz-Duenas F.J."/>
            <person name="Serrano A."/>
            <person name="Henrissat B."/>
            <person name="Drula E."/>
            <person name="Hughes K.W."/>
            <person name="Mata J.L."/>
            <person name="Ishikawa N.K."/>
            <person name="Vargas-Isla R."/>
            <person name="Ushijima S."/>
            <person name="Smith C.A."/>
            <person name="Donoghue J."/>
            <person name="Ahrendt S."/>
            <person name="Andreopoulos W."/>
            <person name="He G."/>
            <person name="LaButti K."/>
            <person name="Lipzen A."/>
            <person name="Ng V."/>
            <person name="Riley R."/>
            <person name="Sandor L."/>
            <person name="Barry K."/>
            <person name="Martinez A.T."/>
            <person name="Xiao Y."/>
            <person name="Gibbons J.G."/>
            <person name="Terashima K."/>
            <person name="Grigoriev I.V."/>
            <person name="Hibbett D."/>
        </authorList>
    </citation>
    <scope>NUCLEOTIDE SEQUENCE [LARGE SCALE GENOMIC DNA]</scope>
    <source>
        <strain evidence="3 4">TFB7810</strain>
    </source>
</reference>
<keyword evidence="4" id="KW-1185">Reference proteome</keyword>
<accession>A0A9W8TVH6</accession>
<dbReference type="InterPro" id="IPR041457">
    <property type="entry name" value="CxC2_KDZ-assoc"/>
</dbReference>
<dbReference type="Pfam" id="PF18758">
    <property type="entry name" value="KDZ"/>
    <property type="match status" value="1"/>
</dbReference>
<evidence type="ECO:0000313" key="4">
    <source>
        <dbReference type="Proteomes" id="UP001142393"/>
    </source>
</evidence>
<evidence type="ECO:0000259" key="2">
    <source>
        <dbReference type="Pfam" id="PF18803"/>
    </source>
</evidence>
<protein>
    <recommendedName>
        <fullName evidence="2">CxC2-like cysteine cluster KDZ transposase-associated domain-containing protein</fullName>
    </recommendedName>
</protein>
<dbReference type="InterPro" id="IPR040521">
    <property type="entry name" value="KDZ"/>
</dbReference>
<evidence type="ECO:0000256" key="1">
    <source>
        <dbReference type="SAM" id="MobiDB-lite"/>
    </source>
</evidence>
<sequence length="1103" mass="125545">MALKRQKISQKELEKNTSQFSNKTAPHKTFTVVPKPLPSRASATPVSQPMAPAFQEVQGNDHKQDEPEPDFSEDTRTRRAKLLAEYGEIFEPAAQLLMAKEADSLIGMRCICNQADRQVRCLDLFTGLMFGTLNPVTSNARDISTILDSDASAIPLGHDGDKCPRAPKPLFMTIVDHTTGVHATKVTFCGCSDSSKWQQLMNANLFPATVAEPQTAFTFGTLRNWQLITLQSKITAYDYVRALRRLTDNVFTGNVPDVYRQFLFVTRIWPLLEAEKRFGRLHGNGMNEMYPRRPKDNLMIYCLTCPEPEVNMETDWENTPWELRHLITIFDTVNGNFKTGNYDKHNDPNDVSLFAGRAYMPDQKRHEHYLKTVPQIQQDKATCNHLKVENGANRAKFKNMSVTGNVNVQCSHLFVCSSVDMKGGENHATVDLGLKLRAESCRFDKDKQPPRVISYDNMCSFAVNVVKRWLKYHKDDTDLVQNARWVIPMCMAHFHGETAEYAWAIFNALGPSVLQMSIGHQIDTLIIHYGDWNWRKVVGLARQLLKDLNEAKVKYIEKRDHFVGLCRLFESKVIKWNSLDRSPRVDPKSRRTVVSIYSHNNEKAPTLKAIVDKEMSSSEMIAVSTGNIKLGAVASWLMEGLQLLQLQNRIRKLARTPPSTKVLTNQRNKLSADIDAWRKLQKKYMGSIASRIAQQPDERCPEDQHLLLPSDFTASERQKLRLLPLATKETQMLEAALGETISNLQTTVKNLSAAFERKIKDARGQDANTKSITQIRKIESKRNDLMGDYNLFRGALKALDNLDKVKWPPLELKDTFRKPTERRRTPGDSRVLEGNLWSMTSAGHSGQAVQDIAGALSGYDVDEDEEGGEGDEPKFATETLKYQGTQMSMQQVRPVKLSPSKAFEDGPDILEHAEQPGVDADGWIWSAGRLKNMSLKEVEIWEDTNNRIQWFRAEAEFERWQEQVEIKHAEFPRMIKSSAYSRDAWLKLAQEPHSSSPGHVAYAKEHSNMWESLQRDAEAKFKHCGIPGLRIIPKGKTLADNVLQWRQEEEKHFNFNRHLNRPSFKDPTTHDKRVGGFGDIRLPVIPDDDVELDSSLKRKHPEV</sequence>
<evidence type="ECO:0000313" key="3">
    <source>
        <dbReference type="EMBL" id="KAJ3741553.1"/>
    </source>
</evidence>
<proteinExistence type="predicted"/>
<feature type="region of interest" description="Disordered" evidence="1">
    <location>
        <begin position="1"/>
        <end position="76"/>
    </location>
</feature>
<name>A0A9W8TVH6_9AGAR</name>
<feature type="domain" description="CxC2-like cysteine cluster KDZ transposase-associated" evidence="2">
    <location>
        <begin position="153"/>
        <end position="250"/>
    </location>
</feature>